<dbReference type="InterPro" id="IPR017930">
    <property type="entry name" value="Myb_dom"/>
</dbReference>
<dbReference type="InterPro" id="IPR001005">
    <property type="entry name" value="SANT/Myb"/>
</dbReference>
<dbReference type="Pfam" id="PF00249">
    <property type="entry name" value="Myb_DNA-binding"/>
    <property type="match status" value="2"/>
</dbReference>
<evidence type="ECO:0000256" key="1">
    <source>
        <dbReference type="ARBA" id="ARBA00022737"/>
    </source>
</evidence>
<feature type="compositionally biased region" description="Polar residues" evidence="5">
    <location>
        <begin position="314"/>
        <end position="324"/>
    </location>
</feature>
<evidence type="ECO:0000313" key="9">
    <source>
        <dbReference type="Proteomes" id="UP000236546"/>
    </source>
</evidence>
<feature type="region of interest" description="Disordered" evidence="5">
    <location>
        <begin position="181"/>
        <end position="333"/>
    </location>
</feature>
<dbReference type="AlphaFoldDB" id="A0A2K0TS48"/>
<dbReference type="PROSITE" id="PS51294">
    <property type="entry name" value="HTH_MYB"/>
    <property type="match status" value="2"/>
</dbReference>
<feature type="domain" description="Myb-like" evidence="6">
    <location>
        <begin position="89"/>
        <end position="139"/>
    </location>
</feature>
<keyword evidence="4" id="KW-0804">Transcription</keyword>
<feature type="compositionally biased region" description="Polar residues" evidence="5">
    <location>
        <begin position="215"/>
        <end position="242"/>
    </location>
</feature>
<dbReference type="InterPro" id="IPR009057">
    <property type="entry name" value="Homeodomain-like_sf"/>
</dbReference>
<evidence type="ECO:0000256" key="4">
    <source>
        <dbReference type="ARBA" id="ARBA00023163"/>
    </source>
</evidence>
<evidence type="ECO:0000256" key="3">
    <source>
        <dbReference type="ARBA" id="ARBA00023125"/>
    </source>
</evidence>
<dbReference type="PANTHER" id="PTHR48000">
    <property type="entry name" value="OS09G0431300 PROTEIN"/>
    <property type="match status" value="1"/>
</dbReference>
<feature type="region of interest" description="Disordered" evidence="5">
    <location>
        <begin position="144"/>
        <end position="169"/>
    </location>
</feature>
<dbReference type="Gene3D" id="1.10.10.60">
    <property type="entry name" value="Homeodomain-like"/>
    <property type="match status" value="2"/>
</dbReference>
<feature type="domain" description="Myb-like" evidence="6">
    <location>
        <begin position="37"/>
        <end position="88"/>
    </location>
</feature>
<keyword evidence="2" id="KW-0805">Transcription regulation</keyword>
<feature type="domain" description="HTH myb-type" evidence="7">
    <location>
        <begin position="93"/>
        <end position="143"/>
    </location>
</feature>
<keyword evidence="1" id="KW-0677">Repeat</keyword>
<dbReference type="PROSITE" id="PS50090">
    <property type="entry name" value="MYB_LIKE"/>
    <property type="match status" value="2"/>
</dbReference>
<dbReference type="GO" id="GO:0003677">
    <property type="term" value="F:DNA binding"/>
    <property type="evidence" value="ECO:0007669"/>
    <property type="project" value="UniProtKB-KW"/>
</dbReference>
<feature type="compositionally biased region" description="Low complexity" evidence="5">
    <location>
        <begin position="203"/>
        <end position="214"/>
    </location>
</feature>
<gene>
    <name evidence="8" type="ORF">TGAMA5MH_00644</name>
</gene>
<evidence type="ECO:0000256" key="5">
    <source>
        <dbReference type="SAM" id="MobiDB-lite"/>
    </source>
</evidence>
<feature type="domain" description="HTH myb-type" evidence="7">
    <location>
        <begin position="41"/>
        <end position="92"/>
    </location>
</feature>
<comment type="caution">
    <text evidence="8">The sequence shown here is derived from an EMBL/GenBank/DDBJ whole genome shotgun (WGS) entry which is preliminary data.</text>
</comment>
<reference evidence="8 9" key="1">
    <citation type="submission" date="2017-02" db="EMBL/GenBank/DDBJ databases">
        <title>Genomes of Trichoderma spp. with biocontrol activity.</title>
        <authorList>
            <person name="Gardiner D."/>
            <person name="Kazan K."/>
            <person name="Vos C."/>
            <person name="Harvey P."/>
        </authorList>
    </citation>
    <scope>NUCLEOTIDE SEQUENCE [LARGE SCALE GENOMIC DNA]</scope>
    <source>
        <strain evidence="8 9">A5MH</strain>
    </source>
</reference>
<feature type="compositionally biased region" description="Low complexity" evidence="5">
    <location>
        <begin position="181"/>
        <end position="191"/>
    </location>
</feature>
<evidence type="ECO:0000259" key="7">
    <source>
        <dbReference type="PROSITE" id="PS51294"/>
    </source>
</evidence>
<feature type="compositionally biased region" description="Basic residues" evidence="5">
    <location>
        <begin position="154"/>
        <end position="164"/>
    </location>
</feature>
<protein>
    <recommendedName>
        <fullName evidence="10">Myb-like DNA-binding protein FlbD</fullName>
    </recommendedName>
</protein>
<evidence type="ECO:0000256" key="2">
    <source>
        <dbReference type="ARBA" id="ARBA00023015"/>
    </source>
</evidence>
<sequence>MSDTAGPVVQREVDFIPIEDLLAMSPKDISQVAMTGKYPQRRGPWSPDESFRLVTLINKTGAQNWVTVASFMGSRNAKQCRERYHQNLDPSLRHDPIAEDEAAKIMDLYHRYGSAWARIAEQLPGRSDNAIKNYVNGLVNKTRRAEGRLAGQHPRPRTTARRRSSAAAAAAAPSSVLAAASLSTPSSGTPAVESPTFSDMAESDSGNNYSLSSSWGQFAASSGPQTSQRTSSEWYRPLSQSPELAHPHIHHPAPHSHQTFRVSPYGQTQPHQNGYQQESWRPMSRSSEPSSTRRLSTDLARFSLSSRRSSRDSNMLTPSPTLSATLPHGRKADPRMAIGNLLG</sequence>
<dbReference type="CDD" id="cd00167">
    <property type="entry name" value="SANT"/>
    <property type="match status" value="2"/>
</dbReference>
<keyword evidence="3" id="KW-0238">DNA-binding</keyword>
<organism evidence="8 9">
    <name type="scientific">Trichoderma gamsii</name>
    <dbReference type="NCBI Taxonomy" id="398673"/>
    <lineage>
        <taxon>Eukaryota</taxon>
        <taxon>Fungi</taxon>
        <taxon>Dikarya</taxon>
        <taxon>Ascomycota</taxon>
        <taxon>Pezizomycotina</taxon>
        <taxon>Sordariomycetes</taxon>
        <taxon>Hypocreomycetidae</taxon>
        <taxon>Hypocreales</taxon>
        <taxon>Hypocreaceae</taxon>
        <taxon>Trichoderma</taxon>
    </lineage>
</organism>
<evidence type="ECO:0000259" key="6">
    <source>
        <dbReference type="PROSITE" id="PS50090"/>
    </source>
</evidence>
<evidence type="ECO:0008006" key="10">
    <source>
        <dbReference type="Google" id="ProtNLM"/>
    </source>
</evidence>
<accession>A0A2K0TS48</accession>
<dbReference type="SMART" id="SM00717">
    <property type="entry name" value="SANT"/>
    <property type="match status" value="2"/>
</dbReference>
<evidence type="ECO:0000313" key="8">
    <source>
        <dbReference type="EMBL" id="PNP48360.1"/>
    </source>
</evidence>
<feature type="compositionally biased region" description="Polar residues" evidence="5">
    <location>
        <begin position="259"/>
        <end position="294"/>
    </location>
</feature>
<proteinExistence type="predicted"/>
<dbReference type="OrthoDB" id="2143914at2759"/>
<dbReference type="EMBL" id="MTYH01000009">
    <property type="protein sequence ID" value="PNP48360.1"/>
    <property type="molecule type" value="Genomic_DNA"/>
</dbReference>
<dbReference type="PANTHER" id="PTHR48000:SF46">
    <property type="entry name" value="TRANSCRIPTION FACTOR MYB36"/>
    <property type="match status" value="1"/>
</dbReference>
<dbReference type="SUPFAM" id="SSF46689">
    <property type="entry name" value="Homeodomain-like"/>
    <property type="match status" value="1"/>
</dbReference>
<dbReference type="Proteomes" id="UP000236546">
    <property type="component" value="Unassembled WGS sequence"/>
</dbReference>
<name>A0A2K0TS48_9HYPO</name>